<feature type="region of interest" description="Disordered" evidence="8">
    <location>
        <begin position="279"/>
        <end position="311"/>
    </location>
</feature>
<evidence type="ECO:0000256" key="5">
    <source>
        <dbReference type="ARBA" id="ARBA00022833"/>
    </source>
</evidence>
<reference evidence="10" key="2">
    <citation type="submission" date="2015-01" db="EMBL/GenBank/DDBJ databases">
        <title>Evolutionary Origins and Diversification of the Mycorrhizal Mutualists.</title>
        <authorList>
            <consortium name="DOE Joint Genome Institute"/>
            <consortium name="Mycorrhizal Genomics Consortium"/>
            <person name="Kohler A."/>
            <person name="Kuo A."/>
            <person name="Nagy L.G."/>
            <person name="Floudas D."/>
            <person name="Copeland A."/>
            <person name="Barry K.W."/>
            <person name="Cichocki N."/>
            <person name="Veneault-Fourrey C."/>
            <person name="LaButti K."/>
            <person name="Lindquist E.A."/>
            <person name="Lipzen A."/>
            <person name="Lundell T."/>
            <person name="Morin E."/>
            <person name="Murat C."/>
            <person name="Riley R."/>
            <person name="Ohm R."/>
            <person name="Sun H."/>
            <person name="Tunlid A."/>
            <person name="Henrissat B."/>
            <person name="Grigoriev I.V."/>
            <person name="Hibbett D.S."/>
            <person name="Martin F."/>
        </authorList>
    </citation>
    <scope>NUCLEOTIDE SEQUENCE [LARGE SCALE GENOMIC DNA]</scope>
    <source>
        <strain evidence="10">ATCC 200175</strain>
    </source>
</reference>
<reference evidence="9 10" key="1">
    <citation type="submission" date="2014-06" db="EMBL/GenBank/DDBJ databases">
        <authorList>
            <consortium name="DOE Joint Genome Institute"/>
            <person name="Kuo A."/>
            <person name="Kohler A."/>
            <person name="Nagy L.G."/>
            <person name="Floudas D."/>
            <person name="Copeland A."/>
            <person name="Barry K.W."/>
            <person name="Cichocki N."/>
            <person name="Veneault-Fourrey C."/>
            <person name="LaButti K."/>
            <person name="Lindquist E.A."/>
            <person name="Lipzen A."/>
            <person name="Lundell T."/>
            <person name="Morin E."/>
            <person name="Murat C."/>
            <person name="Sun H."/>
            <person name="Tunlid A."/>
            <person name="Henrissat B."/>
            <person name="Grigoriev I.V."/>
            <person name="Hibbett D.S."/>
            <person name="Martin F."/>
            <person name="Nordberg H.P."/>
            <person name="Cantor M.N."/>
            <person name="Hua S.X."/>
        </authorList>
    </citation>
    <scope>NUCLEOTIDE SEQUENCE [LARGE SCALE GENOMIC DNA]</scope>
    <source>
        <strain evidence="9 10">ATCC 200175</strain>
    </source>
</reference>
<evidence type="ECO:0000256" key="8">
    <source>
        <dbReference type="SAM" id="MobiDB-lite"/>
    </source>
</evidence>
<dbReference type="EMBL" id="KN819415">
    <property type="protein sequence ID" value="KIJ10160.1"/>
    <property type="molecule type" value="Genomic_DNA"/>
</dbReference>
<evidence type="ECO:0000313" key="9">
    <source>
        <dbReference type="EMBL" id="KIJ10160.1"/>
    </source>
</evidence>
<dbReference type="OrthoDB" id="3264193at2759"/>
<dbReference type="PANTHER" id="PTHR33478:SF1">
    <property type="entry name" value="EXTRACELLULAR METALLOPROTEINASE MEP"/>
    <property type="match status" value="1"/>
</dbReference>
<keyword evidence="2 7" id="KW-0645">Protease</keyword>
<feature type="compositionally biased region" description="Basic and acidic residues" evidence="8">
    <location>
        <begin position="279"/>
        <end position="289"/>
    </location>
</feature>
<keyword evidence="4 7" id="KW-0378">Hydrolase</keyword>
<comment type="similarity">
    <text evidence="7">Belongs to the peptidase M36 family.</text>
</comment>
<evidence type="ECO:0000256" key="3">
    <source>
        <dbReference type="ARBA" id="ARBA00022723"/>
    </source>
</evidence>
<protein>
    <recommendedName>
        <fullName evidence="7">Extracellular metalloproteinase</fullName>
        <ecNumber evidence="7">3.4.24.-</ecNumber>
    </recommendedName>
    <alternativeName>
        <fullName evidence="7">Fungalysin</fullName>
    </alternativeName>
</protein>
<accession>A0A0C9T3L8</accession>
<evidence type="ECO:0000313" key="10">
    <source>
        <dbReference type="Proteomes" id="UP000053647"/>
    </source>
</evidence>
<dbReference type="GO" id="GO:0006508">
    <property type="term" value="P:proteolysis"/>
    <property type="evidence" value="ECO:0007669"/>
    <property type="project" value="UniProtKB-KW"/>
</dbReference>
<dbReference type="InterPro" id="IPR050371">
    <property type="entry name" value="Fungal_virulence_M36"/>
</dbReference>
<dbReference type="EC" id="3.4.24.-" evidence="7"/>
<dbReference type="GO" id="GO:0004222">
    <property type="term" value="F:metalloendopeptidase activity"/>
    <property type="evidence" value="ECO:0007669"/>
    <property type="project" value="InterPro"/>
</dbReference>
<dbReference type="Gene3D" id="3.10.170.10">
    <property type="match status" value="1"/>
</dbReference>
<evidence type="ECO:0000256" key="6">
    <source>
        <dbReference type="ARBA" id="ARBA00023049"/>
    </source>
</evidence>
<comment type="cofactor">
    <cofactor evidence="1 7">
        <name>Zn(2+)</name>
        <dbReference type="ChEBI" id="CHEBI:29105"/>
    </cofactor>
</comment>
<dbReference type="InterPro" id="IPR001842">
    <property type="entry name" value="Peptidase_M36"/>
</dbReference>
<evidence type="ECO:0000256" key="4">
    <source>
        <dbReference type="ARBA" id="ARBA00022801"/>
    </source>
</evidence>
<dbReference type="HOGENOM" id="CLU_454231_0_0_1"/>
<dbReference type="Proteomes" id="UP000053647">
    <property type="component" value="Unassembled WGS sequence"/>
</dbReference>
<keyword evidence="10" id="KW-1185">Reference proteome</keyword>
<dbReference type="GO" id="GO:0008270">
    <property type="term" value="F:zinc ion binding"/>
    <property type="evidence" value="ECO:0007669"/>
    <property type="project" value="InterPro"/>
</dbReference>
<evidence type="ECO:0000256" key="7">
    <source>
        <dbReference type="RuleBase" id="RU364017"/>
    </source>
</evidence>
<keyword evidence="7" id="KW-0865">Zymogen</keyword>
<evidence type="ECO:0000256" key="2">
    <source>
        <dbReference type="ARBA" id="ARBA00022670"/>
    </source>
</evidence>
<keyword evidence="6 7" id="KW-0482">Metalloprotease</keyword>
<comment type="subcellular location">
    <subcellularLocation>
        <location evidence="7">Secreted</location>
    </subcellularLocation>
</comment>
<evidence type="ECO:0000256" key="1">
    <source>
        <dbReference type="ARBA" id="ARBA00001947"/>
    </source>
</evidence>
<gene>
    <name evidence="9" type="ORF">PAXINDRAFT_16814</name>
</gene>
<proteinExistence type="inferred from homology"/>
<keyword evidence="3 7" id="KW-0479">Metal-binding</keyword>
<sequence length="482" mass="52585">MSVLSFGDSVRTWVRPSPRELLYPTLFRVLFPPHPAPLALRHKVPHRLTQSCRERVSPHSNISTLLTVPWSFGPSGQVYVHMDPRKPFLAFLACALPEDHPELSSVLDNAEEHANKMNIPGAVSGVKVRRVCVQVPSENGVLLELMHRFQVEMEHNWYETTVTASLPHRIVDVVDWASASPMPLSVATEKGELLPNLVAFVPPGSNFDTVSSAPGLGGGPRFGEALAGKKAKKGCHAKEEGRSAAAPTLTQYPALLSCRSSSPPSEVFPWGVNDPVEAPQRKAERHGQTGDKPSTLSRTVVRPSRDTEEDSMAEVQSHIDATVTQLFYTSNTVHDLSYRCRFTEAAVNFEQYNFGKGGAEAAAGRTFGIPQHLALTETCELPSTLVAWAGVRAAAWVKVLETSSPPQCVPRLPATGASPPTAKAVSVTTFTLWTSLSTPRPTKPLDKPGYWSIRAIGEEMLWVVQQRSIATYGFSGSQFHDT</sequence>
<name>A0A0C9T3L8_PAXIN</name>
<organism evidence="9 10">
    <name type="scientific">Paxillus involutus ATCC 200175</name>
    <dbReference type="NCBI Taxonomy" id="664439"/>
    <lineage>
        <taxon>Eukaryota</taxon>
        <taxon>Fungi</taxon>
        <taxon>Dikarya</taxon>
        <taxon>Basidiomycota</taxon>
        <taxon>Agaricomycotina</taxon>
        <taxon>Agaricomycetes</taxon>
        <taxon>Agaricomycetidae</taxon>
        <taxon>Boletales</taxon>
        <taxon>Paxilineae</taxon>
        <taxon>Paxillaceae</taxon>
        <taxon>Paxillus</taxon>
    </lineage>
</organism>
<dbReference type="Pfam" id="PF02128">
    <property type="entry name" value="Peptidase_M36"/>
    <property type="match status" value="1"/>
</dbReference>
<dbReference type="GO" id="GO:0005615">
    <property type="term" value="C:extracellular space"/>
    <property type="evidence" value="ECO:0007669"/>
    <property type="project" value="InterPro"/>
</dbReference>
<keyword evidence="5 7" id="KW-0862">Zinc</keyword>
<dbReference type="PANTHER" id="PTHR33478">
    <property type="entry name" value="EXTRACELLULAR METALLOPROTEINASE MEP"/>
    <property type="match status" value="1"/>
</dbReference>
<keyword evidence="7" id="KW-0964">Secreted</keyword>
<dbReference type="AlphaFoldDB" id="A0A0C9T3L8"/>